<comment type="caution">
    <text evidence="2">The sequence shown here is derived from an EMBL/GenBank/DDBJ whole genome shotgun (WGS) entry which is preliminary data.</text>
</comment>
<accession>A0A397IED5</accession>
<keyword evidence="3" id="KW-1185">Reference proteome</keyword>
<dbReference type="AlphaFoldDB" id="A0A397IED5"/>
<dbReference type="Proteomes" id="UP000266861">
    <property type="component" value="Unassembled WGS sequence"/>
</dbReference>
<evidence type="ECO:0000313" key="2">
    <source>
        <dbReference type="EMBL" id="RHZ72136.1"/>
    </source>
</evidence>
<evidence type="ECO:0000256" key="1">
    <source>
        <dbReference type="SAM" id="MobiDB-lite"/>
    </source>
</evidence>
<evidence type="ECO:0000313" key="3">
    <source>
        <dbReference type="Proteomes" id="UP000266861"/>
    </source>
</evidence>
<organism evidence="2 3">
    <name type="scientific">Diversispora epigaea</name>
    <dbReference type="NCBI Taxonomy" id="1348612"/>
    <lineage>
        <taxon>Eukaryota</taxon>
        <taxon>Fungi</taxon>
        <taxon>Fungi incertae sedis</taxon>
        <taxon>Mucoromycota</taxon>
        <taxon>Glomeromycotina</taxon>
        <taxon>Glomeromycetes</taxon>
        <taxon>Diversisporales</taxon>
        <taxon>Diversisporaceae</taxon>
        <taxon>Diversispora</taxon>
    </lineage>
</organism>
<proteinExistence type="predicted"/>
<protein>
    <submittedName>
        <fullName evidence="2">Uncharacterized protein</fullName>
    </submittedName>
</protein>
<dbReference type="EMBL" id="PQFF01000226">
    <property type="protein sequence ID" value="RHZ72136.1"/>
    <property type="molecule type" value="Genomic_DNA"/>
</dbReference>
<gene>
    <name evidence="2" type="ORF">Glove_245g11</name>
</gene>
<reference evidence="2 3" key="1">
    <citation type="submission" date="2018-08" db="EMBL/GenBank/DDBJ databases">
        <title>Genome and evolution of the arbuscular mycorrhizal fungus Diversispora epigaea (formerly Glomus versiforme) and its bacterial endosymbionts.</title>
        <authorList>
            <person name="Sun X."/>
            <person name="Fei Z."/>
            <person name="Harrison M."/>
        </authorList>
    </citation>
    <scope>NUCLEOTIDE SEQUENCE [LARGE SCALE GENOMIC DNA]</scope>
    <source>
        <strain evidence="2 3">IT104</strain>
    </source>
</reference>
<sequence>MSTQSEHNTPTVSTYTKESEIRYSVLSDVPTEIPTPKNLEQYNDYASEDFEILKATGASITGGPKSKVRPSRAEPHKAQAESSPKT</sequence>
<name>A0A397IED5_9GLOM</name>
<feature type="region of interest" description="Disordered" evidence="1">
    <location>
        <begin position="57"/>
        <end position="86"/>
    </location>
</feature>